<dbReference type="InterPro" id="IPR039424">
    <property type="entry name" value="SBP_5"/>
</dbReference>
<gene>
    <name evidence="6" type="ORF">FEV53_17850</name>
</gene>
<dbReference type="GO" id="GO:0030288">
    <property type="term" value="C:outer membrane-bounded periplasmic space"/>
    <property type="evidence" value="ECO:0007669"/>
    <property type="project" value="UniProtKB-ARBA"/>
</dbReference>
<proteinExistence type="inferred from homology"/>
<evidence type="ECO:0000313" key="7">
    <source>
        <dbReference type="Proteomes" id="UP000318590"/>
    </source>
</evidence>
<accession>A0A547PLL0</accession>
<dbReference type="Gene3D" id="3.10.105.10">
    <property type="entry name" value="Dipeptide-binding Protein, Domain 3"/>
    <property type="match status" value="1"/>
</dbReference>
<dbReference type="InterPro" id="IPR000914">
    <property type="entry name" value="SBP_5_dom"/>
</dbReference>
<feature type="domain" description="Solute-binding protein family 5" evidence="5">
    <location>
        <begin position="78"/>
        <end position="459"/>
    </location>
</feature>
<evidence type="ECO:0000256" key="1">
    <source>
        <dbReference type="ARBA" id="ARBA00004418"/>
    </source>
</evidence>
<reference evidence="6 7" key="1">
    <citation type="submission" date="2019-06" db="EMBL/GenBank/DDBJ databases">
        <title>Paenimaribius caenipelagi gen. nov., sp. nov., isolated from a tidal flat.</title>
        <authorList>
            <person name="Yoon J.-H."/>
        </authorList>
    </citation>
    <scope>NUCLEOTIDE SEQUENCE [LARGE SCALE GENOMIC DNA]</scope>
    <source>
        <strain evidence="6 7">JBTF-M29</strain>
    </source>
</reference>
<dbReference type="Pfam" id="PF00496">
    <property type="entry name" value="SBP_bac_5"/>
    <property type="match status" value="1"/>
</dbReference>
<dbReference type="PANTHER" id="PTHR30290">
    <property type="entry name" value="PERIPLASMIC BINDING COMPONENT OF ABC TRANSPORTER"/>
    <property type="match status" value="1"/>
</dbReference>
<keyword evidence="4" id="KW-0732">Signal</keyword>
<evidence type="ECO:0000256" key="4">
    <source>
        <dbReference type="ARBA" id="ARBA00022729"/>
    </source>
</evidence>
<evidence type="ECO:0000259" key="5">
    <source>
        <dbReference type="Pfam" id="PF00496"/>
    </source>
</evidence>
<dbReference type="AlphaFoldDB" id="A0A547PLL0"/>
<dbReference type="SUPFAM" id="SSF53850">
    <property type="entry name" value="Periplasmic binding protein-like II"/>
    <property type="match status" value="1"/>
</dbReference>
<dbReference type="GO" id="GO:1904680">
    <property type="term" value="F:peptide transmembrane transporter activity"/>
    <property type="evidence" value="ECO:0007669"/>
    <property type="project" value="TreeGrafter"/>
</dbReference>
<comment type="subcellular location">
    <subcellularLocation>
        <location evidence="1">Periplasm</location>
    </subcellularLocation>
</comment>
<name>A0A547PLL0_9RHOB</name>
<dbReference type="EMBL" id="VFSV01000057">
    <property type="protein sequence ID" value="TRD15030.1"/>
    <property type="molecule type" value="Genomic_DNA"/>
</dbReference>
<dbReference type="PANTHER" id="PTHR30290:SF10">
    <property type="entry name" value="PERIPLASMIC OLIGOPEPTIDE-BINDING PROTEIN-RELATED"/>
    <property type="match status" value="1"/>
</dbReference>
<dbReference type="Proteomes" id="UP000318590">
    <property type="component" value="Unassembled WGS sequence"/>
</dbReference>
<keyword evidence="7" id="KW-1185">Reference proteome</keyword>
<evidence type="ECO:0000256" key="3">
    <source>
        <dbReference type="ARBA" id="ARBA00022448"/>
    </source>
</evidence>
<dbReference type="Gene3D" id="3.40.190.10">
    <property type="entry name" value="Periplasmic binding protein-like II"/>
    <property type="match status" value="1"/>
</dbReference>
<dbReference type="Gene3D" id="3.90.76.10">
    <property type="entry name" value="Dipeptide-binding Protein, Domain 1"/>
    <property type="match status" value="1"/>
</dbReference>
<organism evidence="6 7">
    <name type="scientific">Palleronia caenipelagi</name>
    <dbReference type="NCBI Taxonomy" id="2489174"/>
    <lineage>
        <taxon>Bacteria</taxon>
        <taxon>Pseudomonadati</taxon>
        <taxon>Pseudomonadota</taxon>
        <taxon>Alphaproteobacteria</taxon>
        <taxon>Rhodobacterales</taxon>
        <taxon>Roseobacteraceae</taxon>
        <taxon>Palleronia</taxon>
    </lineage>
</organism>
<evidence type="ECO:0000313" key="6">
    <source>
        <dbReference type="EMBL" id="TRD15030.1"/>
    </source>
</evidence>
<sequence length="543" mass="61436">MALSRLDRRTFLLGTSGMTMMTSWPAWAVDTPNRTLIRSEATGIEQLNYLKSVAPWSEDIYRDCLLPLFELDHQLSLRPTAAVGYELGDDQTNYRVFLADIVWSDGVRVTADDYVIAMRARAEWARIGKGEGLTQKTRSIAGLQAYIDGDLASVDDIGIRAIDAQTLEIQIAKQDPEFPYAMSGLDFYPFPRHSPLDPMQIWASAEGFLANGPYVPVELKSFDYAVAERNQRYDTTDSIYFDKVIYKASSEGVNTEAGLVLNGEFDIYRIHDLDLVEWFRQNRPESLRTLVEPQVTYLNFNTKVPALSDRRIRQALVLALDRQFIAQELAASSYEVYTWTGGGNWIWAKDPEAGSAANFKYDPAKAQRIMEEVGYSSENPLRITLLYRDHRANESNIVAAIKAMWRPLGVDIKVVTNTTSDHYNAYIIPGNYDIALVSWVFDTPSLLDAFFPFTTQSRAGEGNYGGAGNAAVDEAFTKARIENDATKRLAYLRQIELENRDNVWSVPITHQLDYYIVSEQLQGFEDGRSVRPTSDQLWRKPPK</sequence>
<comment type="similarity">
    <text evidence="2">Belongs to the bacterial solute-binding protein 5 family.</text>
</comment>
<dbReference type="GO" id="GO:0015833">
    <property type="term" value="P:peptide transport"/>
    <property type="evidence" value="ECO:0007669"/>
    <property type="project" value="TreeGrafter"/>
</dbReference>
<dbReference type="OrthoDB" id="9803988at2"/>
<evidence type="ECO:0000256" key="2">
    <source>
        <dbReference type="ARBA" id="ARBA00005695"/>
    </source>
</evidence>
<keyword evidence="3" id="KW-0813">Transport</keyword>
<dbReference type="PIRSF" id="PIRSF002741">
    <property type="entry name" value="MppA"/>
    <property type="match status" value="1"/>
</dbReference>
<dbReference type="InterPro" id="IPR030678">
    <property type="entry name" value="Peptide/Ni-bd"/>
</dbReference>
<protein>
    <recommendedName>
        <fullName evidence="5">Solute-binding protein family 5 domain-containing protein</fullName>
    </recommendedName>
</protein>
<comment type="caution">
    <text evidence="6">The sequence shown here is derived from an EMBL/GenBank/DDBJ whole genome shotgun (WGS) entry which is preliminary data.</text>
</comment>
<dbReference type="GO" id="GO:0043190">
    <property type="term" value="C:ATP-binding cassette (ABC) transporter complex"/>
    <property type="evidence" value="ECO:0007669"/>
    <property type="project" value="InterPro"/>
</dbReference>
<dbReference type="RefSeq" id="WP_142836094.1">
    <property type="nucleotide sequence ID" value="NZ_VFSV01000057.1"/>
</dbReference>